<feature type="transmembrane region" description="Helical" evidence="1">
    <location>
        <begin position="39"/>
        <end position="57"/>
    </location>
</feature>
<evidence type="ECO:0000313" key="2">
    <source>
        <dbReference type="EMBL" id="CAB4712855.1"/>
    </source>
</evidence>
<dbReference type="EMBL" id="CAEZYK010000003">
    <property type="protein sequence ID" value="CAB4712855.1"/>
    <property type="molecule type" value="Genomic_DNA"/>
</dbReference>
<feature type="transmembrane region" description="Helical" evidence="1">
    <location>
        <begin position="158"/>
        <end position="180"/>
    </location>
</feature>
<dbReference type="Pfam" id="PF11139">
    <property type="entry name" value="SfLAP"/>
    <property type="match status" value="1"/>
</dbReference>
<accession>A0A6J6QV69</accession>
<dbReference type="InterPro" id="IPR021315">
    <property type="entry name" value="Gap/Sap"/>
</dbReference>
<organism evidence="2">
    <name type="scientific">freshwater metagenome</name>
    <dbReference type="NCBI Taxonomy" id="449393"/>
    <lineage>
        <taxon>unclassified sequences</taxon>
        <taxon>metagenomes</taxon>
        <taxon>ecological metagenomes</taxon>
    </lineage>
</organism>
<sequence>MGSTFRQILPLAIGAAISPVLLLLQVATLASKNFPLRRALLVLVSSSMVTALIIIFVSSTNQKTSSSSGSQDAVHAWIEIVLAVVLLANAVRSMLAPASDAEVKAPHDESSARLHAVRYLLLGVAAMATNFTTIVLLIPAVHDVAISSLSTQDKATLLVVVGIIVEFVAYFPILVVLAAGKKGPVLLDHLSTYLRTHRRRIGIVVSLGFAIYLGYSGLSALA</sequence>
<evidence type="ECO:0000256" key="1">
    <source>
        <dbReference type="SAM" id="Phobius"/>
    </source>
</evidence>
<feature type="transmembrane region" description="Helical" evidence="1">
    <location>
        <begin position="116"/>
        <end position="138"/>
    </location>
</feature>
<feature type="transmembrane region" description="Helical" evidence="1">
    <location>
        <begin position="201"/>
        <end position="221"/>
    </location>
</feature>
<gene>
    <name evidence="2" type="ORF">UFOPK2683_00099</name>
</gene>
<keyword evidence="1" id="KW-1133">Transmembrane helix</keyword>
<protein>
    <submittedName>
        <fullName evidence="2">Unannotated protein</fullName>
    </submittedName>
</protein>
<name>A0A6J6QV69_9ZZZZ</name>
<dbReference type="AlphaFoldDB" id="A0A6J6QV69"/>
<keyword evidence="1" id="KW-0812">Transmembrane</keyword>
<feature type="transmembrane region" description="Helical" evidence="1">
    <location>
        <begin position="77"/>
        <end position="95"/>
    </location>
</feature>
<feature type="transmembrane region" description="Helical" evidence="1">
    <location>
        <begin position="6"/>
        <end position="27"/>
    </location>
</feature>
<proteinExistence type="predicted"/>
<reference evidence="2" key="1">
    <citation type="submission" date="2020-05" db="EMBL/GenBank/DDBJ databases">
        <authorList>
            <person name="Chiriac C."/>
            <person name="Salcher M."/>
            <person name="Ghai R."/>
            <person name="Kavagutti S V."/>
        </authorList>
    </citation>
    <scope>NUCLEOTIDE SEQUENCE</scope>
</reference>
<keyword evidence="1" id="KW-0472">Membrane</keyword>